<keyword evidence="11" id="KW-0560">Oxidoreductase</keyword>
<evidence type="ECO:0000256" key="8">
    <source>
        <dbReference type="ARBA" id="ARBA00022824"/>
    </source>
</evidence>
<accession>A0A8C7XCS0</accession>
<evidence type="ECO:0000313" key="17">
    <source>
        <dbReference type="Ensembl" id="ENSOSIP00000010906.1"/>
    </source>
</evidence>
<dbReference type="PANTHER" id="PTHR10730">
    <property type="entry name" value="PROCOLLAGEN-LYSINE,2-OXOGLUTARATE 5-DIOXYGENASE/GLYCOSYLTRANSFERASE 25 FAMILY MEMBER"/>
    <property type="match status" value="1"/>
</dbReference>
<dbReference type="InterPro" id="IPR057589">
    <property type="entry name" value="GT_PLOD"/>
</dbReference>
<keyword evidence="9" id="KW-0847">Vitamin C</keyword>
<feature type="domain" description="Fe2OG dioxygenase" evidence="16">
    <location>
        <begin position="654"/>
        <end position="745"/>
    </location>
</feature>
<evidence type="ECO:0000256" key="2">
    <source>
        <dbReference type="ARBA" id="ARBA00001961"/>
    </source>
</evidence>
<comment type="catalytic activity">
    <reaction evidence="15">
        <text>L-lysyl-[collagen] + 2-oxoglutarate + O2 = (5R)-5-hydroxy-L-lysyl-[collagen] + succinate + CO2</text>
        <dbReference type="Rhea" id="RHEA:16569"/>
        <dbReference type="Rhea" id="RHEA-COMP:12751"/>
        <dbReference type="Rhea" id="RHEA-COMP:12752"/>
        <dbReference type="ChEBI" id="CHEBI:15379"/>
        <dbReference type="ChEBI" id="CHEBI:16526"/>
        <dbReference type="ChEBI" id="CHEBI:16810"/>
        <dbReference type="ChEBI" id="CHEBI:29969"/>
        <dbReference type="ChEBI" id="CHEBI:30031"/>
        <dbReference type="ChEBI" id="CHEBI:133442"/>
        <dbReference type="EC" id="1.14.11.4"/>
    </reaction>
</comment>
<proteinExistence type="predicted"/>
<dbReference type="GO" id="GO:0005789">
    <property type="term" value="C:endoplasmic reticulum membrane"/>
    <property type="evidence" value="ECO:0007669"/>
    <property type="project" value="UniProtKB-SubCell"/>
</dbReference>
<keyword evidence="14" id="KW-0325">Glycoprotein</keyword>
<dbReference type="GeneTree" id="ENSGT01030000234558"/>
<evidence type="ECO:0000256" key="6">
    <source>
        <dbReference type="ARBA" id="ARBA00022723"/>
    </source>
</evidence>
<dbReference type="InterPro" id="IPR044861">
    <property type="entry name" value="IPNS-like_FE2OG_OXY"/>
</dbReference>
<reference evidence="17" key="1">
    <citation type="submission" date="2025-08" db="UniProtKB">
        <authorList>
            <consortium name="Ensembl"/>
        </authorList>
    </citation>
    <scope>IDENTIFICATION</scope>
</reference>
<dbReference type="Ensembl" id="ENSOSIT00000011593.1">
    <property type="protein sequence ID" value="ENSOSIP00000010906.1"/>
    <property type="gene ID" value="ENSOSIG00000005985.1"/>
</dbReference>
<dbReference type="CDD" id="cd00761">
    <property type="entry name" value="Glyco_tranf_GTA_type"/>
    <property type="match status" value="1"/>
</dbReference>
<evidence type="ECO:0000256" key="14">
    <source>
        <dbReference type="ARBA" id="ARBA00023180"/>
    </source>
</evidence>
<dbReference type="Proteomes" id="UP000694383">
    <property type="component" value="Unplaced"/>
</dbReference>
<dbReference type="FunFam" id="2.60.120.620:FF:000004">
    <property type="entry name" value="Procollagen-lysine,2-oxoglutarate 5-dioxygenase 2"/>
    <property type="match status" value="1"/>
</dbReference>
<dbReference type="InterPro" id="IPR029044">
    <property type="entry name" value="Nucleotide-diphossugar_trans"/>
</dbReference>
<dbReference type="SUPFAM" id="SSF53448">
    <property type="entry name" value="Nucleotide-diphospho-sugar transferases"/>
    <property type="match status" value="1"/>
</dbReference>
<evidence type="ECO:0000256" key="3">
    <source>
        <dbReference type="ARBA" id="ARBA00004367"/>
    </source>
</evidence>
<dbReference type="InterPro" id="IPR006620">
    <property type="entry name" value="Pro_4_hyd_alph"/>
</dbReference>
<keyword evidence="18" id="KW-1185">Reference proteome</keyword>
<keyword evidence="8" id="KW-0256">Endoplasmic reticulum</keyword>
<comment type="cofactor">
    <cofactor evidence="2">
        <name>L-ascorbate</name>
        <dbReference type="ChEBI" id="CHEBI:38290"/>
    </cofactor>
</comment>
<dbReference type="InterPro" id="IPR050757">
    <property type="entry name" value="Collagen_mod_GT25"/>
</dbReference>
<comment type="cofactor">
    <cofactor evidence="1">
        <name>Fe(2+)</name>
        <dbReference type="ChEBI" id="CHEBI:29033"/>
    </cofactor>
</comment>
<dbReference type="PROSITE" id="PS51471">
    <property type="entry name" value="FE2OG_OXY"/>
    <property type="match status" value="1"/>
</dbReference>
<evidence type="ECO:0000256" key="4">
    <source>
        <dbReference type="ARBA" id="ARBA00004427"/>
    </source>
</evidence>
<evidence type="ECO:0000256" key="12">
    <source>
        <dbReference type="ARBA" id="ARBA00023004"/>
    </source>
</evidence>
<keyword evidence="7" id="KW-0732">Signal</keyword>
<dbReference type="PANTHER" id="PTHR10730:SF6">
    <property type="entry name" value="PROCOLLAGEN-LYSINE,2-OXOGLUTARATE 5-DIOXYGENASE 2"/>
    <property type="match status" value="1"/>
</dbReference>
<protein>
    <recommendedName>
        <fullName evidence="5">procollagen-lysine 5-dioxygenase</fullName>
        <ecNumber evidence="5">1.14.11.4</ecNumber>
    </recommendedName>
</protein>
<evidence type="ECO:0000256" key="5">
    <source>
        <dbReference type="ARBA" id="ARBA00012264"/>
    </source>
</evidence>
<comment type="subcellular location">
    <subcellularLocation>
        <location evidence="3">Endoplasmic reticulum membrane</location>
        <topology evidence="3">Peripheral membrane protein</topology>
        <orientation evidence="3">Lumenal side</orientation>
    </subcellularLocation>
    <subcellularLocation>
        <location evidence="4">Rough endoplasmic reticulum</location>
    </subcellularLocation>
</comment>
<dbReference type="Pfam" id="PF25342">
    <property type="entry name" value="GT_PLOD"/>
    <property type="match status" value="1"/>
</dbReference>
<reference evidence="17" key="2">
    <citation type="submission" date="2025-09" db="UniProtKB">
        <authorList>
            <consortium name="Ensembl"/>
        </authorList>
    </citation>
    <scope>IDENTIFICATION</scope>
</reference>
<name>A0A8C7XCS0_9TELE</name>
<dbReference type="Gene3D" id="2.60.120.620">
    <property type="entry name" value="q2cbj1_9rhob like domain"/>
    <property type="match status" value="1"/>
</dbReference>
<dbReference type="InterPro" id="IPR005123">
    <property type="entry name" value="Oxoglu/Fe-dep_dioxygenase_dom"/>
</dbReference>
<dbReference type="GO" id="GO:0005506">
    <property type="term" value="F:iron ion binding"/>
    <property type="evidence" value="ECO:0007669"/>
    <property type="project" value="InterPro"/>
</dbReference>
<evidence type="ECO:0000256" key="13">
    <source>
        <dbReference type="ARBA" id="ARBA00023136"/>
    </source>
</evidence>
<keyword evidence="6" id="KW-0479">Metal-binding</keyword>
<evidence type="ECO:0000256" key="1">
    <source>
        <dbReference type="ARBA" id="ARBA00001954"/>
    </source>
</evidence>
<dbReference type="GO" id="GO:0031418">
    <property type="term" value="F:L-ascorbic acid binding"/>
    <property type="evidence" value="ECO:0007669"/>
    <property type="project" value="UniProtKB-KW"/>
</dbReference>
<evidence type="ECO:0000256" key="10">
    <source>
        <dbReference type="ARBA" id="ARBA00022964"/>
    </source>
</evidence>
<evidence type="ECO:0000256" key="7">
    <source>
        <dbReference type="ARBA" id="ARBA00022729"/>
    </source>
</evidence>
<dbReference type="PROSITE" id="PS01325">
    <property type="entry name" value="LYS_HYDROXYLASE"/>
    <property type="match status" value="1"/>
</dbReference>
<keyword evidence="10" id="KW-0223">Dioxygenase</keyword>
<evidence type="ECO:0000256" key="11">
    <source>
        <dbReference type="ARBA" id="ARBA00023002"/>
    </source>
</evidence>
<keyword evidence="12" id="KW-0408">Iron</keyword>
<evidence type="ECO:0000259" key="16">
    <source>
        <dbReference type="PROSITE" id="PS51471"/>
    </source>
</evidence>
<dbReference type="EC" id="1.14.11.4" evidence="5"/>
<keyword evidence="13" id="KW-0472">Membrane</keyword>
<evidence type="ECO:0000256" key="15">
    <source>
        <dbReference type="ARBA" id="ARBA00047930"/>
    </source>
</evidence>
<dbReference type="Pfam" id="PF03171">
    <property type="entry name" value="2OG-FeII_Oxy"/>
    <property type="match status" value="1"/>
</dbReference>
<organism evidence="17 18">
    <name type="scientific">Oryzias sinensis</name>
    <name type="common">Chinese medaka</name>
    <dbReference type="NCBI Taxonomy" id="183150"/>
    <lineage>
        <taxon>Eukaryota</taxon>
        <taxon>Metazoa</taxon>
        <taxon>Chordata</taxon>
        <taxon>Craniata</taxon>
        <taxon>Vertebrata</taxon>
        <taxon>Euteleostomi</taxon>
        <taxon>Actinopterygii</taxon>
        <taxon>Neopterygii</taxon>
        <taxon>Teleostei</taxon>
        <taxon>Neoteleostei</taxon>
        <taxon>Acanthomorphata</taxon>
        <taxon>Ovalentaria</taxon>
        <taxon>Atherinomorphae</taxon>
        <taxon>Beloniformes</taxon>
        <taxon>Adrianichthyidae</taxon>
        <taxon>Oryziinae</taxon>
        <taxon>Oryzias</taxon>
    </lineage>
</organism>
<dbReference type="SMART" id="SM00702">
    <property type="entry name" value="P4Hc"/>
    <property type="match status" value="1"/>
</dbReference>
<dbReference type="GO" id="GO:0005791">
    <property type="term" value="C:rough endoplasmic reticulum"/>
    <property type="evidence" value="ECO:0007669"/>
    <property type="project" value="UniProtKB-SubCell"/>
</dbReference>
<dbReference type="GO" id="GO:0008475">
    <property type="term" value="F:procollagen-lysine 5-dioxygenase activity"/>
    <property type="evidence" value="ECO:0007669"/>
    <property type="project" value="UniProtKB-EC"/>
</dbReference>
<dbReference type="InterPro" id="IPR001006">
    <property type="entry name" value="Procol_lys_dOase"/>
</dbReference>
<evidence type="ECO:0000256" key="9">
    <source>
        <dbReference type="ARBA" id="ARBA00022896"/>
    </source>
</evidence>
<evidence type="ECO:0000313" key="18">
    <source>
        <dbReference type="Proteomes" id="UP000694383"/>
    </source>
</evidence>
<dbReference type="AlphaFoldDB" id="A0A8C7XCS0"/>
<sequence>MSLRILLTEANIFTTSSDSFFISESISFIPLIWKLKNVIIFIKICLSFLEKLLVLTVATEETDGFLRFMRSANYFNYTVKVLGMGEKWKGGDVGHSIGGGQKVRLLKKAMEALADQEDLVILSVDSYDLIFAGGPEEILKKFKQANHKVLFAAEGLIWPDKRLTDKYPSVRSGKRFLNSGGIIGYAPYINRIVSEWNLHDNDDDQLFYTKIYLDPLKRVGFSGLKCLVFPFLADEVLLKFGTGRVRVRNTMYDSLPIVVHGNGKTKMYLNYLGNYVPNAWNYENGCSGCDDDLLDLTQLEDYPNVLVGVFIEQPTPFLPEFLHRLLTLDYPKDKLQVFVHNNVSVYHEKHIQTFWEESKNVFGSFKVVGPEENLSQGEARNMGMDLCRKDATCDYYFSIDSDVMLTNRQTLKLLIEQNRKIIGPLVTRHGKLWSNFWGALSLDGYYARSEDYVDIVQRKRVGVWNIPYMAHVYLIKGAVLRKELKERNYFVLEKLDPDMALCRNAREMGVFMFITNRHDFGRLISTASYNTSHYNNDLWQIFENPVDWKEKYIHQNYTQIFTHNYLEQPCPDVYWFPVLSEKACDEIVEEMEHYGSWSGGKHEDKRISGGYETVPTDDIHMKQIGFDKEWLHFIREFISPVTLKVFSGYYTKGYALMNFVVKYTPERQAYLRPHHDSSTFTINIALNNKGSDFQGGGCRFHRYNCSIESPRKGWSFMHPGRLTHLHEGLPTTNGTRYIAVSFIDP</sequence>